<keyword evidence="2" id="KW-0719">Serine esterase</keyword>
<evidence type="ECO:0000256" key="3">
    <source>
        <dbReference type="ARBA" id="ARBA00022801"/>
    </source>
</evidence>
<keyword evidence="6" id="KW-1185">Reference proteome</keyword>
<accession>A0A914Q7T4</accession>
<comment type="similarity">
    <text evidence="1 4">Belongs to the type-B carboxylesterase/lipase family.</text>
</comment>
<keyword evidence="3 4" id="KW-0378">Hydrolase</keyword>
<evidence type="ECO:0000256" key="1">
    <source>
        <dbReference type="ARBA" id="ARBA00005964"/>
    </source>
</evidence>
<evidence type="ECO:0000256" key="2">
    <source>
        <dbReference type="ARBA" id="ARBA00022487"/>
    </source>
</evidence>
<dbReference type="EC" id="3.1.1.-" evidence="4"/>
<dbReference type="GO" id="GO:0052689">
    <property type="term" value="F:carboxylic ester hydrolase activity"/>
    <property type="evidence" value="ECO:0007669"/>
    <property type="project" value="UniProtKB-KW"/>
</dbReference>
<evidence type="ECO:0000313" key="7">
    <source>
        <dbReference type="WBParaSite" id="PDA_v2.g27581.t1"/>
    </source>
</evidence>
<dbReference type="SUPFAM" id="SSF53474">
    <property type="entry name" value="alpha/beta-Hydrolases"/>
    <property type="match status" value="1"/>
</dbReference>
<dbReference type="Pfam" id="PF00135">
    <property type="entry name" value="COesterase"/>
    <property type="match status" value="1"/>
</dbReference>
<sequence length="422" mass="48510">MVNFQYRLAHFGFFATPDHVINGNFGHFDQLQALQFIKKNIQAFGGDPSRITVVGHSAGALSLHTLSLSPKTKADLFQQEVHIAGSNYCQFAIDSQFVFNHSELIANAVGCGQSDTKEKKLCLKKIDYKKFWDDPFPNESKHFLYWSTVLDNDLFDGKEIDELQKAAEKRNILYGIDAGEGLLWTLYTDNPGINVFSKSRGFKPDERSKATAESIKKFLRMIMSNTTIFTPKIQEEAIEKIFGFYNIGDQHLAENQLHYFEKYTEIYTDIASKIPLTKEIDAKLEYGFKNQYMFQFSYVRPQDRSIIGNLPGHGYFFLYFGGIEIYTSSGITHSDEEKRVQKSFAEMLGSFVKTGEPSYNNLSTPKIAKDKFAYMNLDKIVSVEDHDFAPNHKFWKELDKTYSFDIIRNIPLKKEDDEKNEL</sequence>
<dbReference type="Proteomes" id="UP000887578">
    <property type="component" value="Unplaced"/>
</dbReference>
<reference evidence="7" key="1">
    <citation type="submission" date="2022-11" db="UniProtKB">
        <authorList>
            <consortium name="WormBaseParasite"/>
        </authorList>
    </citation>
    <scope>IDENTIFICATION</scope>
</reference>
<evidence type="ECO:0000259" key="5">
    <source>
        <dbReference type="Pfam" id="PF00135"/>
    </source>
</evidence>
<proteinExistence type="inferred from homology"/>
<name>A0A914Q7T4_9BILA</name>
<protein>
    <recommendedName>
        <fullName evidence="4">Carboxylic ester hydrolase</fullName>
        <ecNumber evidence="4">3.1.1.-</ecNumber>
    </recommendedName>
</protein>
<dbReference type="PANTHER" id="PTHR11559">
    <property type="entry name" value="CARBOXYLESTERASE"/>
    <property type="match status" value="1"/>
</dbReference>
<feature type="domain" description="Carboxylesterase type B" evidence="5">
    <location>
        <begin position="2"/>
        <end position="395"/>
    </location>
</feature>
<dbReference type="AlphaFoldDB" id="A0A914Q7T4"/>
<dbReference type="InterPro" id="IPR019826">
    <property type="entry name" value="Carboxylesterase_B_AS"/>
</dbReference>
<evidence type="ECO:0000256" key="4">
    <source>
        <dbReference type="RuleBase" id="RU361235"/>
    </source>
</evidence>
<dbReference type="WBParaSite" id="PDA_v2.g27581.t1">
    <property type="protein sequence ID" value="PDA_v2.g27581.t1"/>
    <property type="gene ID" value="PDA_v2.g27581"/>
</dbReference>
<dbReference type="InterPro" id="IPR029058">
    <property type="entry name" value="AB_hydrolase_fold"/>
</dbReference>
<dbReference type="PROSITE" id="PS00122">
    <property type="entry name" value="CARBOXYLESTERASE_B_1"/>
    <property type="match status" value="1"/>
</dbReference>
<organism evidence="6 7">
    <name type="scientific">Panagrolaimus davidi</name>
    <dbReference type="NCBI Taxonomy" id="227884"/>
    <lineage>
        <taxon>Eukaryota</taxon>
        <taxon>Metazoa</taxon>
        <taxon>Ecdysozoa</taxon>
        <taxon>Nematoda</taxon>
        <taxon>Chromadorea</taxon>
        <taxon>Rhabditida</taxon>
        <taxon>Tylenchina</taxon>
        <taxon>Panagrolaimomorpha</taxon>
        <taxon>Panagrolaimoidea</taxon>
        <taxon>Panagrolaimidae</taxon>
        <taxon>Panagrolaimus</taxon>
    </lineage>
</organism>
<dbReference type="InterPro" id="IPR002018">
    <property type="entry name" value="CarbesteraseB"/>
</dbReference>
<dbReference type="InterPro" id="IPR050309">
    <property type="entry name" value="Type-B_Carboxylest/Lipase"/>
</dbReference>
<evidence type="ECO:0000313" key="6">
    <source>
        <dbReference type="Proteomes" id="UP000887578"/>
    </source>
</evidence>
<dbReference type="Gene3D" id="3.40.50.1820">
    <property type="entry name" value="alpha/beta hydrolase"/>
    <property type="match status" value="1"/>
</dbReference>